<reference evidence="1 2" key="1">
    <citation type="submission" date="2018-06" db="EMBL/GenBank/DDBJ databases">
        <authorList>
            <consortium name="Pathogen Informatics"/>
            <person name="Doyle S."/>
        </authorList>
    </citation>
    <scope>NUCLEOTIDE SEQUENCE [LARGE SCALE GENOMIC DNA]</scope>
    <source>
        <strain evidence="1 2">NCTC10571</strain>
    </source>
</reference>
<evidence type="ECO:0000313" key="1">
    <source>
        <dbReference type="EMBL" id="STY91798.1"/>
    </source>
</evidence>
<dbReference type="EMBL" id="UGPP01000003">
    <property type="protein sequence ID" value="STY91798.1"/>
    <property type="molecule type" value="Genomic_DNA"/>
</dbReference>
<evidence type="ECO:0000313" key="2">
    <source>
        <dbReference type="Proteomes" id="UP000255234"/>
    </source>
</evidence>
<dbReference type="Proteomes" id="UP000255234">
    <property type="component" value="Unassembled WGS sequence"/>
</dbReference>
<sequence length="58" mass="6775">MTIKDCVKSAMKSFELEDFVYTAEEKEVFNKVANNEISVEEGKAIFMRELTRKYGTKF</sequence>
<name>A0A378PTA2_9FIRM</name>
<evidence type="ECO:0008006" key="3">
    <source>
        <dbReference type="Google" id="ProtNLM"/>
    </source>
</evidence>
<gene>
    <name evidence="1" type="ORF">NCTC10571_02619</name>
</gene>
<protein>
    <recommendedName>
        <fullName evidence="3">Antitoxin VbhA domain-containing protein</fullName>
    </recommendedName>
</protein>
<accession>A0A378PTA2</accession>
<proteinExistence type="predicted"/>
<organism evidence="1 2">
    <name type="scientific">Megamonas hypermegale</name>
    <dbReference type="NCBI Taxonomy" id="158847"/>
    <lineage>
        <taxon>Bacteria</taxon>
        <taxon>Bacillati</taxon>
        <taxon>Bacillota</taxon>
        <taxon>Negativicutes</taxon>
        <taxon>Selenomonadales</taxon>
        <taxon>Selenomonadaceae</taxon>
        <taxon>Megamonas</taxon>
    </lineage>
</organism>
<dbReference type="RefSeq" id="WP_115152446.1">
    <property type="nucleotide sequence ID" value="NZ_UGPP01000003.1"/>
</dbReference>
<dbReference type="AlphaFoldDB" id="A0A378PTA2"/>